<keyword evidence="4 6" id="KW-0573">Peptidoglycan synthesis</keyword>
<comment type="pathway">
    <text evidence="1 6">Cell wall biogenesis; peptidoglycan biosynthesis.</text>
</comment>
<dbReference type="GO" id="GO:0005576">
    <property type="term" value="C:extracellular region"/>
    <property type="evidence" value="ECO:0007669"/>
    <property type="project" value="TreeGrafter"/>
</dbReference>
<dbReference type="GO" id="GO:0018104">
    <property type="term" value="P:peptidoglycan-protein cross-linking"/>
    <property type="evidence" value="ECO:0007669"/>
    <property type="project" value="TreeGrafter"/>
</dbReference>
<gene>
    <name evidence="9" type="ORF">GCM10012284_05470</name>
</gene>
<dbReference type="GO" id="GO:0016740">
    <property type="term" value="F:transferase activity"/>
    <property type="evidence" value="ECO:0007669"/>
    <property type="project" value="UniProtKB-KW"/>
</dbReference>
<dbReference type="PANTHER" id="PTHR30582:SF2">
    <property type="entry name" value="L,D-TRANSPEPTIDASE YCIB-RELATED"/>
    <property type="match status" value="1"/>
</dbReference>
<dbReference type="SUPFAM" id="SSF141523">
    <property type="entry name" value="L,D-transpeptidase catalytic domain-like"/>
    <property type="match status" value="1"/>
</dbReference>
<dbReference type="EMBL" id="BMMX01000001">
    <property type="protein sequence ID" value="GGK74414.1"/>
    <property type="molecule type" value="Genomic_DNA"/>
</dbReference>
<dbReference type="InterPro" id="IPR050979">
    <property type="entry name" value="LD-transpeptidase"/>
</dbReference>
<evidence type="ECO:0000256" key="6">
    <source>
        <dbReference type="PROSITE-ProRule" id="PRU01373"/>
    </source>
</evidence>
<dbReference type="InterPro" id="IPR038063">
    <property type="entry name" value="Transpep_catalytic_dom"/>
</dbReference>
<evidence type="ECO:0000256" key="5">
    <source>
        <dbReference type="ARBA" id="ARBA00023316"/>
    </source>
</evidence>
<evidence type="ECO:0000313" key="10">
    <source>
        <dbReference type="Proteomes" id="UP000656042"/>
    </source>
</evidence>
<dbReference type="UniPathway" id="UPA00219"/>
<keyword evidence="5 6" id="KW-0961">Cell wall biogenesis/degradation</keyword>
<dbReference type="InterPro" id="IPR036366">
    <property type="entry name" value="PGBDSf"/>
</dbReference>
<dbReference type="InterPro" id="IPR002477">
    <property type="entry name" value="Peptidoglycan-bd-like"/>
</dbReference>
<evidence type="ECO:0000256" key="1">
    <source>
        <dbReference type="ARBA" id="ARBA00004752"/>
    </source>
</evidence>
<dbReference type="SUPFAM" id="SSF47090">
    <property type="entry name" value="PGBD-like"/>
    <property type="match status" value="1"/>
</dbReference>
<keyword evidence="2" id="KW-0808">Transferase</keyword>
<dbReference type="InterPro" id="IPR036365">
    <property type="entry name" value="PGBD-like_sf"/>
</dbReference>
<evidence type="ECO:0000256" key="7">
    <source>
        <dbReference type="SAM" id="SignalP"/>
    </source>
</evidence>
<dbReference type="Pfam" id="PF01471">
    <property type="entry name" value="PG_binding_1"/>
    <property type="match status" value="1"/>
</dbReference>
<feature type="chain" id="PRO_5039652574" evidence="7">
    <location>
        <begin position="31"/>
        <end position="241"/>
    </location>
</feature>
<keyword evidence="7" id="KW-0732">Signal</keyword>
<dbReference type="Proteomes" id="UP000656042">
    <property type="component" value="Unassembled WGS sequence"/>
</dbReference>
<evidence type="ECO:0000256" key="2">
    <source>
        <dbReference type="ARBA" id="ARBA00022679"/>
    </source>
</evidence>
<dbReference type="PROSITE" id="PS52029">
    <property type="entry name" value="LD_TPASE"/>
    <property type="match status" value="1"/>
</dbReference>
<feature type="signal peptide" evidence="7">
    <location>
        <begin position="1"/>
        <end position="30"/>
    </location>
</feature>
<reference evidence="9" key="1">
    <citation type="journal article" date="2014" name="Int. J. Syst. Evol. Microbiol.">
        <title>Complete genome sequence of Corynebacterium casei LMG S-19264T (=DSM 44701T), isolated from a smear-ripened cheese.</title>
        <authorList>
            <consortium name="US DOE Joint Genome Institute (JGI-PGF)"/>
            <person name="Walter F."/>
            <person name="Albersmeier A."/>
            <person name="Kalinowski J."/>
            <person name="Ruckert C."/>
        </authorList>
    </citation>
    <scope>NUCLEOTIDE SEQUENCE</scope>
    <source>
        <strain evidence="9">CGMCC 4.7299</strain>
    </source>
</reference>
<reference evidence="9" key="2">
    <citation type="submission" date="2020-09" db="EMBL/GenBank/DDBJ databases">
        <authorList>
            <person name="Sun Q."/>
            <person name="Zhou Y."/>
        </authorList>
    </citation>
    <scope>NUCLEOTIDE SEQUENCE</scope>
    <source>
        <strain evidence="9">CGMCC 4.7299</strain>
    </source>
</reference>
<sequence length="241" mass="26465">MSRRRRSSALPSTRRLTLLLSLLTAMTMMATSAVVAVTSAAARANPVGYAAADRPSVRYGSRGATVRYLQQRLAALRYDVGGVDGVFGTDTLHAVYAFQKVQRIGVDGIVGRTTWTKLASPYRPGARHRHSAAAVEISLSRRVVFLTRRGAVTRIVDASPGKASTRTPTGNFTIGRRINGWRQSHLGLLWRPYYFYGGYAVHGSNSVPTYAASHGCVRVTVPAMNRLWSQLFIGERVHVYR</sequence>
<dbReference type="Pfam" id="PF03734">
    <property type="entry name" value="YkuD"/>
    <property type="match status" value="1"/>
</dbReference>
<organism evidence="9 10">
    <name type="scientific">Mangrovihabitans endophyticus</name>
    <dbReference type="NCBI Taxonomy" id="1751298"/>
    <lineage>
        <taxon>Bacteria</taxon>
        <taxon>Bacillati</taxon>
        <taxon>Actinomycetota</taxon>
        <taxon>Actinomycetes</taxon>
        <taxon>Micromonosporales</taxon>
        <taxon>Micromonosporaceae</taxon>
        <taxon>Mangrovihabitans</taxon>
    </lineage>
</organism>
<comment type="caution">
    <text evidence="9">The sequence shown here is derived from an EMBL/GenBank/DDBJ whole genome shotgun (WGS) entry which is preliminary data.</text>
</comment>
<evidence type="ECO:0000259" key="8">
    <source>
        <dbReference type="PROSITE" id="PS52029"/>
    </source>
</evidence>
<protein>
    <submittedName>
        <fullName evidence="9">Peptidoglycan-binding protein</fullName>
    </submittedName>
</protein>
<keyword evidence="3 6" id="KW-0133">Cell shape</keyword>
<evidence type="ECO:0000313" key="9">
    <source>
        <dbReference type="EMBL" id="GGK74414.1"/>
    </source>
</evidence>
<name>A0A8J3BW53_9ACTN</name>
<evidence type="ECO:0000256" key="4">
    <source>
        <dbReference type="ARBA" id="ARBA00022984"/>
    </source>
</evidence>
<dbReference type="Gene3D" id="2.40.440.10">
    <property type="entry name" value="L,D-transpeptidase catalytic domain-like"/>
    <property type="match status" value="1"/>
</dbReference>
<dbReference type="GO" id="GO:0008360">
    <property type="term" value="P:regulation of cell shape"/>
    <property type="evidence" value="ECO:0007669"/>
    <property type="project" value="UniProtKB-UniRule"/>
</dbReference>
<dbReference type="CDD" id="cd16913">
    <property type="entry name" value="YkuD_like"/>
    <property type="match status" value="1"/>
</dbReference>
<feature type="active site" description="Proton donor/acceptor" evidence="6">
    <location>
        <position position="202"/>
    </location>
</feature>
<feature type="domain" description="L,D-TPase catalytic" evidence="8">
    <location>
        <begin position="133"/>
        <end position="240"/>
    </location>
</feature>
<dbReference type="PANTHER" id="PTHR30582">
    <property type="entry name" value="L,D-TRANSPEPTIDASE"/>
    <property type="match status" value="1"/>
</dbReference>
<dbReference type="RefSeq" id="WP_189077384.1">
    <property type="nucleotide sequence ID" value="NZ_BMMX01000001.1"/>
</dbReference>
<dbReference type="InterPro" id="IPR005490">
    <property type="entry name" value="LD_TPept_cat_dom"/>
</dbReference>
<proteinExistence type="predicted"/>
<accession>A0A8J3BW53</accession>
<feature type="active site" description="Nucleophile" evidence="6">
    <location>
        <position position="216"/>
    </location>
</feature>
<dbReference type="AlphaFoldDB" id="A0A8J3BW53"/>
<dbReference type="GO" id="GO:0071555">
    <property type="term" value="P:cell wall organization"/>
    <property type="evidence" value="ECO:0007669"/>
    <property type="project" value="UniProtKB-UniRule"/>
</dbReference>
<dbReference type="GO" id="GO:0071972">
    <property type="term" value="F:peptidoglycan L,D-transpeptidase activity"/>
    <property type="evidence" value="ECO:0007669"/>
    <property type="project" value="TreeGrafter"/>
</dbReference>
<dbReference type="Gene3D" id="1.10.101.10">
    <property type="entry name" value="PGBD-like superfamily/PGBD"/>
    <property type="match status" value="1"/>
</dbReference>
<keyword evidence="10" id="KW-1185">Reference proteome</keyword>
<evidence type="ECO:0000256" key="3">
    <source>
        <dbReference type="ARBA" id="ARBA00022960"/>
    </source>
</evidence>